<accession>K8PAJ4</accession>
<dbReference type="HOGENOM" id="CLU_179218_1_0_5"/>
<sequence>MSKNTNETKRPTHLVWQVIGEGEKSRWTRIGAGWPNRDGKGLSLKFDAYPLSGRIVVREHEQSEGAQS</sequence>
<dbReference type="AlphaFoldDB" id="K8PAJ4"/>
<name>K8PAJ4_9BRAD</name>
<keyword evidence="2" id="KW-1185">Reference proteome</keyword>
<evidence type="ECO:0000313" key="2">
    <source>
        <dbReference type="Proteomes" id="UP000001095"/>
    </source>
</evidence>
<dbReference type="RefSeq" id="WP_002713506.1">
    <property type="nucleotide sequence ID" value="NZ_KB375281.1"/>
</dbReference>
<comment type="caution">
    <text evidence="1">The sequence shown here is derived from an EMBL/GenBank/DDBJ whole genome shotgun (WGS) entry which is preliminary data.</text>
</comment>
<gene>
    <name evidence="1" type="ORF">HMPREF9696_02640</name>
</gene>
<dbReference type="Proteomes" id="UP000001095">
    <property type="component" value="Unassembled WGS sequence"/>
</dbReference>
<proteinExistence type="predicted"/>
<protein>
    <submittedName>
        <fullName evidence="1">Uncharacterized protein</fullName>
    </submittedName>
</protein>
<dbReference type="EMBL" id="AGWY01000011">
    <property type="protein sequence ID" value="EKS35368.1"/>
    <property type="molecule type" value="Genomic_DNA"/>
</dbReference>
<reference evidence="1 2" key="1">
    <citation type="submission" date="2012-04" db="EMBL/GenBank/DDBJ databases">
        <title>The Genome Sequence of Afipia clevelandensis ATCC 49720.</title>
        <authorList>
            <consortium name="The Broad Institute Genome Sequencing Platform"/>
            <person name="Earl A."/>
            <person name="Ward D."/>
            <person name="Feldgarden M."/>
            <person name="Gevers D."/>
            <person name="Huys G."/>
            <person name="Walker B."/>
            <person name="Young S.K."/>
            <person name="Zeng Q."/>
            <person name="Gargeya S."/>
            <person name="Fitzgerald M."/>
            <person name="Haas B."/>
            <person name="Abouelleil A."/>
            <person name="Alvarado L."/>
            <person name="Arachchi H.M."/>
            <person name="Berlin A."/>
            <person name="Chapman S.B."/>
            <person name="Goldberg J."/>
            <person name="Griggs A."/>
            <person name="Gujja S."/>
            <person name="Hansen M."/>
            <person name="Howarth C."/>
            <person name="Imamovic A."/>
            <person name="Larimer J."/>
            <person name="McCowen C."/>
            <person name="Montmayeur A."/>
            <person name="Murphy C."/>
            <person name="Neiman D."/>
            <person name="Pearson M."/>
            <person name="Priest M."/>
            <person name="Roberts A."/>
            <person name="Saif S."/>
            <person name="Shea T."/>
            <person name="Sisk P."/>
            <person name="Sykes S."/>
            <person name="Wortman J."/>
            <person name="Nusbaum C."/>
            <person name="Birren B."/>
        </authorList>
    </citation>
    <scope>NUCLEOTIDE SEQUENCE [LARGE SCALE GENOMIC DNA]</scope>
    <source>
        <strain evidence="1 2">ATCC 49720</strain>
    </source>
</reference>
<evidence type="ECO:0000313" key="1">
    <source>
        <dbReference type="EMBL" id="EKS35368.1"/>
    </source>
</evidence>
<dbReference type="OrthoDB" id="7652274at2"/>
<organism evidence="1 2">
    <name type="scientific">Afipia clevelandensis ATCC 49720</name>
    <dbReference type="NCBI Taxonomy" id="883079"/>
    <lineage>
        <taxon>Bacteria</taxon>
        <taxon>Pseudomonadati</taxon>
        <taxon>Pseudomonadota</taxon>
        <taxon>Alphaproteobacteria</taxon>
        <taxon>Hyphomicrobiales</taxon>
        <taxon>Nitrobacteraceae</taxon>
        <taxon>Afipia</taxon>
    </lineage>
</organism>
<dbReference type="PATRIC" id="fig|883079.3.peg.2696"/>